<evidence type="ECO:0000259" key="4">
    <source>
        <dbReference type="Pfam" id="PF00389"/>
    </source>
</evidence>
<evidence type="ECO:0000313" key="7">
    <source>
        <dbReference type="Proteomes" id="UP001518989"/>
    </source>
</evidence>
<dbReference type="CDD" id="cd05299">
    <property type="entry name" value="CtBP_dh"/>
    <property type="match status" value="1"/>
</dbReference>
<dbReference type="InterPro" id="IPR006140">
    <property type="entry name" value="D-isomer_DH_NAD-bd"/>
</dbReference>
<accession>A0ABS3KQR1</accession>
<dbReference type="InterPro" id="IPR051638">
    <property type="entry name" value="CTBP_dehydrogenase"/>
</dbReference>
<dbReference type="PROSITE" id="PS00670">
    <property type="entry name" value="D_2_HYDROXYACID_DH_2"/>
    <property type="match status" value="1"/>
</dbReference>
<comment type="similarity">
    <text evidence="1 3">Belongs to the D-isomer specific 2-hydroxyacid dehydrogenase family.</text>
</comment>
<dbReference type="PANTHER" id="PTHR46029">
    <property type="entry name" value="C-TERMINAL-BINDING PROTEIN"/>
    <property type="match status" value="1"/>
</dbReference>
<dbReference type="InterPro" id="IPR043322">
    <property type="entry name" value="CtBP"/>
</dbReference>
<dbReference type="SUPFAM" id="SSF52283">
    <property type="entry name" value="Formate/glycerate dehydrogenase catalytic domain-like"/>
    <property type="match status" value="1"/>
</dbReference>
<proteinExistence type="inferred from homology"/>
<dbReference type="EMBL" id="JACTNG010000006">
    <property type="protein sequence ID" value="MBO1079808.1"/>
    <property type="molecule type" value="Genomic_DNA"/>
</dbReference>
<dbReference type="InterPro" id="IPR029752">
    <property type="entry name" value="D-isomer_DH_CS1"/>
</dbReference>
<feature type="domain" description="D-isomer specific 2-hydroxyacid dehydrogenase NAD-binding" evidence="5">
    <location>
        <begin position="110"/>
        <end position="299"/>
    </location>
</feature>
<sequence length="335" mass="36612">MLTVLEPERLYPDTAEEQRILGPGVRLLHGGGEESLAGVPDAVAAEVEGLFVFRNWLPAEQIARFPRLRAVVRMGVGYDRLDRAELGRRGVLVCNVPDYGTTEVADHAVTLALALRRGITLHHDLQRAAPPAPFVYVRHPALQRLGRQTVGILGLGRIGTAAALRFKAFGCRVVFHDPYVDNGWDRALGIERVRTQEELLEQADILSLHAPLTRHTRGFVGAAQLARLPAGAVVVNTARGPMIDIEALYDALKSGHVGAAGLDVIPDEPPADPPPRLLAAYRAREPWLDGRLIITPHSAFYTPDAYDDIRTKSAETMRDVLLDGHSANVITPEMD</sequence>
<name>A0ABS3KQR1_9PROT</name>
<organism evidence="6 7">
    <name type="scientific">Roseomonas haemaphysalidis</name>
    <dbReference type="NCBI Taxonomy" id="2768162"/>
    <lineage>
        <taxon>Bacteria</taxon>
        <taxon>Pseudomonadati</taxon>
        <taxon>Pseudomonadota</taxon>
        <taxon>Alphaproteobacteria</taxon>
        <taxon>Acetobacterales</taxon>
        <taxon>Roseomonadaceae</taxon>
        <taxon>Roseomonas</taxon>
    </lineage>
</organism>
<dbReference type="InterPro" id="IPR036291">
    <property type="entry name" value="NAD(P)-bd_dom_sf"/>
</dbReference>
<feature type="domain" description="D-isomer specific 2-hydroxyacid dehydrogenase catalytic" evidence="4">
    <location>
        <begin position="44"/>
        <end position="330"/>
    </location>
</feature>
<evidence type="ECO:0000313" key="6">
    <source>
        <dbReference type="EMBL" id="MBO1079808.1"/>
    </source>
</evidence>
<gene>
    <name evidence="6" type="ORF">IAI61_12280</name>
</gene>
<dbReference type="InterPro" id="IPR029753">
    <property type="entry name" value="D-isomer_DH_CS"/>
</dbReference>
<protein>
    <submittedName>
        <fullName evidence="6">C-terminal binding protein</fullName>
    </submittedName>
</protein>
<keyword evidence="2 3" id="KW-0560">Oxidoreductase</keyword>
<reference evidence="6 7" key="1">
    <citation type="submission" date="2020-09" db="EMBL/GenBank/DDBJ databases">
        <title>Roseomonas.</title>
        <authorList>
            <person name="Zhu W."/>
        </authorList>
    </citation>
    <scope>NUCLEOTIDE SEQUENCE [LARGE SCALE GENOMIC DNA]</scope>
    <source>
        <strain evidence="6 7">573</strain>
    </source>
</reference>
<dbReference type="PROSITE" id="PS00065">
    <property type="entry name" value="D_2_HYDROXYACID_DH_1"/>
    <property type="match status" value="1"/>
</dbReference>
<dbReference type="Gene3D" id="3.40.50.720">
    <property type="entry name" value="NAD(P)-binding Rossmann-like Domain"/>
    <property type="match status" value="2"/>
</dbReference>
<dbReference type="SUPFAM" id="SSF51735">
    <property type="entry name" value="NAD(P)-binding Rossmann-fold domains"/>
    <property type="match status" value="1"/>
</dbReference>
<dbReference type="RefSeq" id="WP_207417558.1">
    <property type="nucleotide sequence ID" value="NZ_CP061177.1"/>
</dbReference>
<dbReference type="Pfam" id="PF02826">
    <property type="entry name" value="2-Hacid_dh_C"/>
    <property type="match status" value="1"/>
</dbReference>
<evidence type="ECO:0000259" key="5">
    <source>
        <dbReference type="Pfam" id="PF02826"/>
    </source>
</evidence>
<dbReference type="Pfam" id="PF00389">
    <property type="entry name" value="2-Hacid_dh"/>
    <property type="match status" value="1"/>
</dbReference>
<dbReference type="Proteomes" id="UP001518989">
    <property type="component" value="Unassembled WGS sequence"/>
</dbReference>
<dbReference type="PANTHER" id="PTHR46029:SF7">
    <property type="entry name" value="C-TERMINAL-BINDING PROTEIN"/>
    <property type="match status" value="1"/>
</dbReference>
<dbReference type="InterPro" id="IPR006139">
    <property type="entry name" value="D-isomer_2_OHA_DH_cat_dom"/>
</dbReference>
<evidence type="ECO:0000256" key="3">
    <source>
        <dbReference type="RuleBase" id="RU003719"/>
    </source>
</evidence>
<comment type="caution">
    <text evidence="6">The sequence shown here is derived from an EMBL/GenBank/DDBJ whole genome shotgun (WGS) entry which is preliminary data.</text>
</comment>
<evidence type="ECO:0000256" key="2">
    <source>
        <dbReference type="ARBA" id="ARBA00023002"/>
    </source>
</evidence>
<keyword evidence="7" id="KW-1185">Reference proteome</keyword>
<evidence type="ECO:0000256" key="1">
    <source>
        <dbReference type="ARBA" id="ARBA00005854"/>
    </source>
</evidence>